<evidence type="ECO:0000313" key="3">
    <source>
        <dbReference type="Proteomes" id="UP000747110"/>
    </source>
</evidence>
<gene>
    <name evidence="2" type="ORF">Vretifemale_16640</name>
</gene>
<organism evidence="2 3">
    <name type="scientific">Volvox reticuliferus</name>
    <dbReference type="NCBI Taxonomy" id="1737510"/>
    <lineage>
        <taxon>Eukaryota</taxon>
        <taxon>Viridiplantae</taxon>
        <taxon>Chlorophyta</taxon>
        <taxon>core chlorophytes</taxon>
        <taxon>Chlorophyceae</taxon>
        <taxon>CS clade</taxon>
        <taxon>Chlamydomonadales</taxon>
        <taxon>Volvocaceae</taxon>
        <taxon>Volvox</taxon>
    </lineage>
</organism>
<sequence>MIACLTGCFVKNWKRESKPCSSGGRGSNKPALYGAKVPRHLIADDASAAEATATGPQCHHCAKHNGSPSSVDNTQHHWGAPIPVHRRTAALAPGQATATEAVLRARDAMVVNNSPSIITILTKYGDVVYQNRQSKAFFGDRSTGRALEMENGNLLMAIFKLEPQKCIRMSEEIILPGGSGRWKGILRVPVSLNPATGTLAAAGSGTAALVHPGAHLCSCNESRIESPAATGGMAAAMGGAGFTVRDSSRRDNDAIVAYPESPSGWPGEDARNERLPRFGEDARDGGGTGTCEEICPVGGLTGSCMFG</sequence>
<dbReference type="AlphaFoldDB" id="A0A8J4CXF3"/>
<proteinExistence type="predicted"/>
<feature type="non-terminal residue" evidence="2">
    <location>
        <position position="307"/>
    </location>
</feature>
<dbReference type="Proteomes" id="UP000747110">
    <property type="component" value="Unassembled WGS sequence"/>
</dbReference>
<evidence type="ECO:0000313" key="2">
    <source>
        <dbReference type="EMBL" id="GIL88748.1"/>
    </source>
</evidence>
<accession>A0A8J4CXF3</accession>
<reference evidence="2" key="1">
    <citation type="journal article" date="2021" name="Proc. Natl. Acad. Sci. U.S.A.">
        <title>Three genomes in the algal genus Volvox reveal the fate of a haploid sex-determining region after a transition to homothallism.</title>
        <authorList>
            <person name="Yamamoto K."/>
            <person name="Hamaji T."/>
            <person name="Kawai-Toyooka H."/>
            <person name="Matsuzaki R."/>
            <person name="Takahashi F."/>
            <person name="Nishimura Y."/>
            <person name="Kawachi M."/>
            <person name="Noguchi H."/>
            <person name="Minakuchi Y."/>
            <person name="Umen J.G."/>
            <person name="Toyoda A."/>
            <person name="Nozaki H."/>
        </authorList>
    </citation>
    <scope>NUCLEOTIDE SEQUENCE</scope>
    <source>
        <strain evidence="2">NIES-3786</strain>
    </source>
</reference>
<keyword evidence="3" id="KW-1185">Reference proteome</keyword>
<feature type="region of interest" description="Disordered" evidence="1">
    <location>
        <begin position="59"/>
        <end position="79"/>
    </location>
</feature>
<comment type="caution">
    <text evidence="2">The sequence shown here is derived from an EMBL/GenBank/DDBJ whole genome shotgun (WGS) entry which is preliminary data.</text>
</comment>
<evidence type="ECO:0000256" key="1">
    <source>
        <dbReference type="SAM" id="MobiDB-lite"/>
    </source>
</evidence>
<protein>
    <submittedName>
        <fullName evidence="2">Uncharacterized protein</fullName>
    </submittedName>
</protein>
<name>A0A8J4CXF3_9CHLO</name>
<dbReference type="EMBL" id="BNCP01000046">
    <property type="protein sequence ID" value="GIL88748.1"/>
    <property type="molecule type" value="Genomic_DNA"/>
</dbReference>